<dbReference type="PANTHER" id="PTHR19328:SF13">
    <property type="entry name" value="HIPL1 PROTEIN"/>
    <property type="match status" value="1"/>
</dbReference>
<keyword evidence="3" id="KW-1185">Reference proteome</keyword>
<evidence type="ECO:0000313" key="3">
    <source>
        <dbReference type="Proteomes" id="UP000429595"/>
    </source>
</evidence>
<dbReference type="EMBL" id="WEIO01000001">
    <property type="protein sequence ID" value="KAB7708930.1"/>
    <property type="molecule type" value="Genomic_DNA"/>
</dbReference>
<dbReference type="RefSeq" id="WP_152149457.1">
    <property type="nucleotide sequence ID" value="NZ_WEIO01000001.1"/>
</dbReference>
<proteinExistence type="predicted"/>
<organism evidence="2 3">
    <name type="scientific">Bacillus aerolatus</name>
    <dbReference type="NCBI Taxonomy" id="2653354"/>
    <lineage>
        <taxon>Bacteria</taxon>
        <taxon>Bacillati</taxon>
        <taxon>Bacillota</taxon>
        <taxon>Bacilli</taxon>
        <taxon>Bacillales</taxon>
        <taxon>Bacillaceae</taxon>
        <taxon>Bacillus</taxon>
    </lineage>
</organism>
<evidence type="ECO:0000259" key="1">
    <source>
        <dbReference type="Pfam" id="PF07995"/>
    </source>
</evidence>
<feature type="domain" description="Glucose/Sorbosone dehydrogenase" evidence="1">
    <location>
        <begin position="47"/>
        <end position="339"/>
    </location>
</feature>
<dbReference type="Proteomes" id="UP000429595">
    <property type="component" value="Unassembled WGS sequence"/>
</dbReference>
<dbReference type="InterPro" id="IPR012938">
    <property type="entry name" value="Glc/Sorbosone_DH"/>
</dbReference>
<reference evidence="2 3" key="1">
    <citation type="submission" date="2019-10" db="EMBL/GenBank/DDBJ databases">
        <title>Bacillus aerolatum sp. nov., isolated from bioaerosol of sport playgrounds.</title>
        <authorList>
            <person name="Chen P."/>
            <person name="Zhang G."/>
        </authorList>
    </citation>
    <scope>NUCLEOTIDE SEQUENCE [LARGE SCALE GENOMIC DNA]</scope>
    <source>
        <strain evidence="2 3">CX253</strain>
    </source>
</reference>
<gene>
    <name evidence="2" type="ORF">F9802_01950</name>
</gene>
<dbReference type="PANTHER" id="PTHR19328">
    <property type="entry name" value="HEDGEHOG-INTERACTING PROTEIN"/>
    <property type="match status" value="1"/>
</dbReference>
<comment type="caution">
    <text evidence="2">The sequence shown here is derived from an EMBL/GenBank/DDBJ whole genome shotgun (WGS) entry which is preliminary data.</text>
</comment>
<dbReference type="AlphaFoldDB" id="A0A6I1FK04"/>
<evidence type="ECO:0000313" key="2">
    <source>
        <dbReference type="EMBL" id="KAB7708930.1"/>
    </source>
</evidence>
<dbReference type="SUPFAM" id="SSF50952">
    <property type="entry name" value="Soluble quinoprotein glucose dehydrogenase"/>
    <property type="match status" value="1"/>
</dbReference>
<accession>A0A6I1FK04</accession>
<dbReference type="Gene3D" id="2.120.10.30">
    <property type="entry name" value="TolB, C-terminal domain"/>
    <property type="match status" value="1"/>
</dbReference>
<name>A0A6I1FK04_9BACI</name>
<dbReference type="Pfam" id="PF07995">
    <property type="entry name" value="GSDH"/>
    <property type="match status" value="1"/>
</dbReference>
<dbReference type="InterPro" id="IPR011042">
    <property type="entry name" value="6-blade_b-propeller_TolB-like"/>
</dbReference>
<dbReference type="InterPro" id="IPR011041">
    <property type="entry name" value="Quinoprot_gluc/sorb_DH_b-prop"/>
</dbReference>
<protein>
    <submittedName>
        <fullName evidence="2">Quinoprotein glucose dehydrogenase</fullName>
    </submittedName>
</protein>
<sequence>MKKWMLAALVLLPGCTVNEERPAEEQAALTNDTVDTGQVAEVIATNLTIPWDITKPKDDFFISQRGGNIVHVHPDGKKEEMQLKLKKTVSHEGEGGLLGFELDTDFHENSLAYVYHTYRDGERLLNRIVQVQKVENGWEETKELLARIPGGSIHNGGRLAIGPDSKLYATAGDAGVKDSAQNKQALSGKILRLNLDGSIPEDNPFSDSYVYTLGHRNPQGMAWAEDGTMYAAEHGQSAHDEINTIKPGRNYGWPVIEGDEKQEGMETPLFHSGEETWAPSGMAFKGGKLFVAALRGEKVLSFDLKNHEITVFYSGAGRLRDVYVSNNYLFIVTNNTDGRGTPAENDDRLLRLPLSITSH</sequence>